<evidence type="ECO:0000256" key="3">
    <source>
        <dbReference type="ARBA" id="ARBA00022517"/>
    </source>
</evidence>
<evidence type="ECO:0008006" key="10">
    <source>
        <dbReference type="Google" id="ProtNLM"/>
    </source>
</evidence>
<name>A0A0W4ZMV4_PNEC8</name>
<evidence type="ECO:0000256" key="5">
    <source>
        <dbReference type="ARBA" id="ARBA00023242"/>
    </source>
</evidence>
<evidence type="ECO:0000313" key="8">
    <source>
        <dbReference type="EMBL" id="KTW29691.1"/>
    </source>
</evidence>
<comment type="caution">
    <text evidence="8">The sequence shown here is derived from an EMBL/GenBank/DDBJ whole genome shotgun (WGS) entry which is preliminary data.</text>
</comment>
<dbReference type="EMBL" id="LFVZ01000004">
    <property type="protein sequence ID" value="KTW29691.1"/>
    <property type="molecule type" value="Genomic_DNA"/>
</dbReference>
<dbReference type="GO" id="GO:0005730">
    <property type="term" value="C:nucleolus"/>
    <property type="evidence" value="ECO:0007669"/>
    <property type="project" value="UniProtKB-SubCell"/>
</dbReference>
<sequence>MKLAKKTDLKGPFKAEKKDLDDDMVDHHKKLSIKEKEHNNKDIFQEEEGLKEESLEEEVLLSEIESLSEFDGPIHQKLTINNKEALNTALESIIIRNVEFSENQVITSKESIKIENIHDDFSRELAFYKQGLDAAIQGRQAILDKNGIFSRPCDYFAEMLKSDEHMQKIKDKLVEKEAEKKAIESAKRQRELKKIGKKVQIEKINQRHQEKKEMLDKIKNLRKKRKYDQEFTTDDDFDVELEKIDSDSKRQKTNKRQKTSKRQRKDKNYGFGGKKKYKKSNNTKSTNMFEFSAKKMKQPYENYSNIQKKYKK</sequence>
<evidence type="ECO:0000256" key="1">
    <source>
        <dbReference type="ARBA" id="ARBA00004604"/>
    </source>
</evidence>
<dbReference type="GO" id="GO:0030687">
    <property type="term" value="C:preribosome, large subunit precursor"/>
    <property type="evidence" value="ECO:0007669"/>
    <property type="project" value="EnsemblFungi"/>
</dbReference>
<feature type="region of interest" description="Disordered" evidence="7">
    <location>
        <begin position="244"/>
        <end position="312"/>
    </location>
</feature>
<dbReference type="AlphaFoldDB" id="A0A0W4ZMV4"/>
<dbReference type="GO" id="GO:0042802">
    <property type="term" value="F:identical protein binding"/>
    <property type="evidence" value="ECO:0007669"/>
    <property type="project" value="EnsemblFungi"/>
</dbReference>
<protein>
    <recommendedName>
        <fullName evidence="10">rRNA-processing protein EBP2</fullName>
    </recommendedName>
</protein>
<dbReference type="GO" id="GO:0006364">
    <property type="term" value="P:rRNA processing"/>
    <property type="evidence" value="ECO:0007669"/>
    <property type="project" value="EnsemblFungi"/>
</dbReference>
<evidence type="ECO:0000256" key="4">
    <source>
        <dbReference type="ARBA" id="ARBA00023054"/>
    </source>
</evidence>
<dbReference type="RefSeq" id="XP_018226678.1">
    <property type="nucleotide sequence ID" value="XM_018369495.1"/>
</dbReference>
<feature type="coiled-coil region" evidence="6">
    <location>
        <begin position="166"/>
        <end position="224"/>
    </location>
</feature>
<dbReference type="PANTHER" id="PTHR13028:SF0">
    <property type="entry name" value="RRNA-PROCESSING PROTEIN EBP2-RELATED"/>
    <property type="match status" value="1"/>
</dbReference>
<feature type="compositionally biased region" description="Polar residues" evidence="7">
    <location>
        <begin position="301"/>
        <end position="312"/>
    </location>
</feature>
<dbReference type="GO" id="GO:0034399">
    <property type="term" value="C:nuclear periphery"/>
    <property type="evidence" value="ECO:0007669"/>
    <property type="project" value="EnsemblFungi"/>
</dbReference>
<keyword evidence="9" id="KW-1185">Reference proteome</keyword>
<dbReference type="InterPro" id="IPR008610">
    <property type="entry name" value="Ebp2"/>
</dbReference>
<dbReference type="Proteomes" id="UP000054454">
    <property type="component" value="Unassembled WGS sequence"/>
</dbReference>
<gene>
    <name evidence="8" type="ORF">T552_00899</name>
</gene>
<evidence type="ECO:0000313" key="9">
    <source>
        <dbReference type="Proteomes" id="UP000054454"/>
    </source>
</evidence>
<accession>A0A0W4ZMV4</accession>
<comment type="subcellular location">
    <subcellularLocation>
        <location evidence="1">Nucleus</location>
        <location evidence="1">Nucleolus</location>
    </subcellularLocation>
</comment>
<dbReference type="PANTHER" id="PTHR13028">
    <property type="entry name" value="RRNA PROCESSING PROTEIN EBNA1-BINDING PROTEIN-RELATED"/>
    <property type="match status" value="1"/>
</dbReference>
<dbReference type="GO" id="GO:0000280">
    <property type="term" value="P:nuclear division"/>
    <property type="evidence" value="ECO:0007669"/>
    <property type="project" value="EnsemblFungi"/>
</dbReference>
<keyword evidence="5" id="KW-0539">Nucleus</keyword>
<keyword evidence="4 6" id="KW-0175">Coiled coil</keyword>
<evidence type="ECO:0000256" key="6">
    <source>
        <dbReference type="SAM" id="Coils"/>
    </source>
</evidence>
<evidence type="ECO:0000256" key="7">
    <source>
        <dbReference type="SAM" id="MobiDB-lite"/>
    </source>
</evidence>
<reference evidence="9" key="1">
    <citation type="journal article" date="2016" name="Nat. Commun.">
        <title>Genome analysis of three Pneumocystis species reveals adaptation mechanisms to life exclusively in mammalian hosts.</title>
        <authorList>
            <person name="Ma L."/>
            <person name="Chen Z."/>
            <person name="Huang D.W."/>
            <person name="Kutty G."/>
            <person name="Ishihara M."/>
            <person name="Wang H."/>
            <person name="Abouelleil A."/>
            <person name="Bishop L."/>
            <person name="Davey E."/>
            <person name="Deng R."/>
            <person name="Deng X."/>
            <person name="Fan L."/>
            <person name="Fantoni G."/>
            <person name="Fitzgerald M."/>
            <person name="Gogineni E."/>
            <person name="Goldberg J.M."/>
            <person name="Handley G."/>
            <person name="Hu X."/>
            <person name="Huber C."/>
            <person name="Jiao X."/>
            <person name="Jones K."/>
            <person name="Levin J.Z."/>
            <person name="Liu Y."/>
            <person name="Macdonald P."/>
            <person name="Melnikov A."/>
            <person name="Raley C."/>
            <person name="Sassi M."/>
            <person name="Sherman B.T."/>
            <person name="Song X."/>
            <person name="Sykes S."/>
            <person name="Tran B."/>
            <person name="Walsh L."/>
            <person name="Xia Y."/>
            <person name="Yang J."/>
            <person name="Young S."/>
            <person name="Zeng Q."/>
            <person name="Zheng X."/>
            <person name="Stephens R."/>
            <person name="Nusbaum C."/>
            <person name="Birren B.W."/>
            <person name="Azadi P."/>
            <person name="Lempicki R.A."/>
            <person name="Cuomo C.A."/>
            <person name="Kovacs J.A."/>
        </authorList>
    </citation>
    <scope>NUCLEOTIDE SEQUENCE [LARGE SCALE GENOMIC DNA]</scope>
    <source>
        <strain evidence="9">B80</strain>
    </source>
</reference>
<evidence type="ECO:0000256" key="2">
    <source>
        <dbReference type="ARBA" id="ARBA00007336"/>
    </source>
</evidence>
<dbReference type="GeneID" id="28935697"/>
<comment type="similarity">
    <text evidence="2">Belongs to the EBP2 family.</text>
</comment>
<organism evidence="8 9">
    <name type="scientific">Pneumocystis carinii (strain B80)</name>
    <name type="common">Rat pneumocystis pneumonia agent</name>
    <name type="synonym">Pneumocystis carinii f. sp. carinii</name>
    <dbReference type="NCBI Taxonomy" id="1408658"/>
    <lineage>
        <taxon>Eukaryota</taxon>
        <taxon>Fungi</taxon>
        <taxon>Dikarya</taxon>
        <taxon>Ascomycota</taxon>
        <taxon>Taphrinomycotina</taxon>
        <taxon>Pneumocystomycetes</taxon>
        <taxon>Pneumocystaceae</taxon>
        <taxon>Pneumocystis</taxon>
    </lineage>
</organism>
<keyword evidence="3" id="KW-0690">Ribosome biogenesis</keyword>
<dbReference type="OrthoDB" id="443772at2759"/>
<proteinExistence type="inferred from homology"/>
<dbReference type="VEuPathDB" id="FungiDB:T552_00899"/>
<dbReference type="Pfam" id="PF05890">
    <property type="entry name" value="Ebp2"/>
    <property type="match status" value="1"/>
</dbReference>
<feature type="compositionally biased region" description="Basic residues" evidence="7">
    <location>
        <begin position="251"/>
        <end position="265"/>
    </location>
</feature>
<dbReference type="GO" id="GO:0042273">
    <property type="term" value="P:ribosomal large subunit biogenesis"/>
    <property type="evidence" value="ECO:0007669"/>
    <property type="project" value="EnsemblFungi"/>
</dbReference>